<dbReference type="Gene3D" id="1.10.10.60">
    <property type="entry name" value="Homeodomain-like"/>
    <property type="match status" value="1"/>
</dbReference>
<dbReference type="InterPro" id="IPR014710">
    <property type="entry name" value="RmlC-like_jellyroll"/>
</dbReference>
<name>A0A7Z0WPW1_9PSEU</name>
<keyword evidence="1" id="KW-0678">Repressor</keyword>
<dbReference type="PROSITE" id="PS00041">
    <property type="entry name" value="HTH_ARAC_FAMILY_1"/>
    <property type="match status" value="1"/>
</dbReference>
<evidence type="ECO:0000313" key="9">
    <source>
        <dbReference type="Proteomes" id="UP000185696"/>
    </source>
</evidence>
<dbReference type="SUPFAM" id="SSF51182">
    <property type="entry name" value="RmlC-like cupins"/>
    <property type="match status" value="1"/>
</dbReference>
<evidence type="ECO:0000313" key="8">
    <source>
        <dbReference type="EMBL" id="OLF12748.1"/>
    </source>
</evidence>
<dbReference type="InterPro" id="IPR009057">
    <property type="entry name" value="Homeodomain-like_sf"/>
</dbReference>
<keyword evidence="4" id="KW-0804">Transcription</keyword>
<keyword evidence="3" id="KW-0238">DNA-binding</keyword>
<proteinExistence type="predicted"/>
<dbReference type="GO" id="GO:0043565">
    <property type="term" value="F:sequence-specific DNA binding"/>
    <property type="evidence" value="ECO:0007669"/>
    <property type="project" value="InterPro"/>
</dbReference>
<evidence type="ECO:0000256" key="4">
    <source>
        <dbReference type="ARBA" id="ARBA00023163"/>
    </source>
</evidence>
<dbReference type="CDD" id="cd06124">
    <property type="entry name" value="cupin_NimR-like_N"/>
    <property type="match status" value="1"/>
</dbReference>
<feature type="domain" description="HTH araC/xylS-type" evidence="7">
    <location>
        <begin position="165"/>
        <end position="262"/>
    </location>
</feature>
<organism evidence="8 9">
    <name type="scientific">Actinophytocola xinjiangensis</name>
    <dbReference type="NCBI Taxonomy" id="485602"/>
    <lineage>
        <taxon>Bacteria</taxon>
        <taxon>Bacillati</taxon>
        <taxon>Actinomycetota</taxon>
        <taxon>Actinomycetes</taxon>
        <taxon>Pseudonocardiales</taxon>
        <taxon>Pseudonocardiaceae</taxon>
    </lineage>
</organism>
<evidence type="ECO:0000256" key="5">
    <source>
        <dbReference type="ARBA" id="ARBA00074140"/>
    </source>
</evidence>
<dbReference type="InterPro" id="IPR011051">
    <property type="entry name" value="RmlC_Cupin_sf"/>
</dbReference>
<evidence type="ECO:0000256" key="1">
    <source>
        <dbReference type="ARBA" id="ARBA00022491"/>
    </source>
</evidence>
<evidence type="ECO:0000256" key="3">
    <source>
        <dbReference type="ARBA" id="ARBA00023125"/>
    </source>
</evidence>
<dbReference type="InterPro" id="IPR018062">
    <property type="entry name" value="HTH_AraC-typ_CS"/>
</dbReference>
<dbReference type="FunFam" id="1.10.10.60:FF:000132">
    <property type="entry name" value="AraC family transcriptional regulator"/>
    <property type="match status" value="1"/>
</dbReference>
<dbReference type="Pfam" id="PF12833">
    <property type="entry name" value="HTH_18"/>
    <property type="match status" value="1"/>
</dbReference>
<dbReference type="PROSITE" id="PS01124">
    <property type="entry name" value="HTH_ARAC_FAMILY_2"/>
    <property type="match status" value="1"/>
</dbReference>
<keyword evidence="2" id="KW-0805">Transcription regulation</keyword>
<dbReference type="GO" id="GO:0003700">
    <property type="term" value="F:DNA-binding transcription factor activity"/>
    <property type="evidence" value="ECO:0007669"/>
    <property type="project" value="InterPro"/>
</dbReference>
<dbReference type="Proteomes" id="UP000185696">
    <property type="component" value="Unassembled WGS sequence"/>
</dbReference>
<dbReference type="PANTHER" id="PTHR11019:SF199">
    <property type="entry name" value="HTH-TYPE TRANSCRIPTIONAL REGULATOR NIMR"/>
    <property type="match status" value="1"/>
</dbReference>
<dbReference type="InterPro" id="IPR003313">
    <property type="entry name" value="AraC-bd"/>
</dbReference>
<dbReference type="InterPro" id="IPR018060">
    <property type="entry name" value="HTH_AraC"/>
</dbReference>
<evidence type="ECO:0000259" key="7">
    <source>
        <dbReference type="PROSITE" id="PS01124"/>
    </source>
</evidence>
<dbReference type="OrthoDB" id="2039152at2"/>
<dbReference type="EMBL" id="MSIF01000002">
    <property type="protein sequence ID" value="OLF12748.1"/>
    <property type="molecule type" value="Genomic_DNA"/>
</dbReference>
<dbReference type="SMART" id="SM00342">
    <property type="entry name" value="HTH_ARAC"/>
    <property type="match status" value="1"/>
</dbReference>
<evidence type="ECO:0000256" key="2">
    <source>
        <dbReference type="ARBA" id="ARBA00023015"/>
    </source>
</evidence>
<reference evidence="8 9" key="1">
    <citation type="submission" date="2016-12" db="EMBL/GenBank/DDBJ databases">
        <title>The draft genome sequence of Actinophytocola xinjiangensis.</title>
        <authorList>
            <person name="Wang W."/>
            <person name="Yuan L."/>
        </authorList>
    </citation>
    <scope>NUCLEOTIDE SEQUENCE [LARGE SCALE GENOMIC DNA]</scope>
    <source>
        <strain evidence="8 9">CGMCC 4.4663</strain>
    </source>
</reference>
<keyword evidence="9" id="KW-1185">Reference proteome</keyword>
<dbReference type="SUPFAM" id="SSF46689">
    <property type="entry name" value="Homeodomain-like"/>
    <property type="match status" value="1"/>
</dbReference>
<dbReference type="AlphaFoldDB" id="A0A7Z0WPW1"/>
<gene>
    <name evidence="8" type="ORF">BLA60_05575</name>
</gene>
<protein>
    <recommendedName>
        <fullName evidence="5">HTH-type transcriptional regulator RipA</fullName>
    </recommendedName>
    <alternativeName>
        <fullName evidence="6">Repressor of iron proteins A</fullName>
    </alternativeName>
</protein>
<accession>A0A7Z0WPW1</accession>
<dbReference type="PANTHER" id="PTHR11019">
    <property type="entry name" value="HTH-TYPE TRANSCRIPTIONAL REGULATOR NIMR"/>
    <property type="match status" value="1"/>
</dbReference>
<dbReference type="Pfam" id="PF02311">
    <property type="entry name" value="AraC_binding"/>
    <property type="match status" value="1"/>
</dbReference>
<dbReference type="Gene3D" id="2.60.120.10">
    <property type="entry name" value="Jelly Rolls"/>
    <property type="match status" value="1"/>
</dbReference>
<comment type="caution">
    <text evidence="8">The sequence shown here is derived from an EMBL/GenBank/DDBJ whole genome shotgun (WGS) entry which is preliminary data.</text>
</comment>
<sequence length="262" mass="28487">MSRWGHRLCGVTEVDPCAAPTGVGAIVVGHFPLTSGEWIVAHSHPQHQLAWTRSGVLGVAVDDSYWVLPPTRALWLPAGIVHRTGATRDAVLCSLYVEPDRCALNWTRPTPVGVDGLLAHLITHLARTDLADDARLRAEAVVLDLLRPVPDTPIDVPTPVDDRVRAVADALHADPADPRGLDAHARAVGVSRRTLTRLFVRDTGLSFDRWRTHLRLRAALPLLAEKHPVAVVARAVGYATPSAFLAAFRRTTGTSPRRYLGD</sequence>
<evidence type="ECO:0000256" key="6">
    <source>
        <dbReference type="ARBA" id="ARBA00079449"/>
    </source>
</evidence>